<accession>A0ABP3U1G7</accession>
<name>A0ABP3U1G7_9FLAO</name>
<keyword evidence="2" id="KW-1185">Reference proteome</keyword>
<reference evidence="2" key="1">
    <citation type="journal article" date="2019" name="Int. J. Syst. Evol. Microbiol.">
        <title>The Global Catalogue of Microorganisms (GCM) 10K type strain sequencing project: providing services to taxonomists for standard genome sequencing and annotation.</title>
        <authorList>
            <consortium name="The Broad Institute Genomics Platform"/>
            <consortium name="The Broad Institute Genome Sequencing Center for Infectious Disease"/>
            <person name="Wu L."/>
            <person name="Ma J."/>
        </authorList>
    </citation>
    <scope>NUCLEOTIDE SEQUENCE [LARGE SCALE GENOMIC DNA]</scope>
    <source>
        <strain evidence="2">JCM 15974</strain>
    </source>
</reference>
<evidence type="ECO:0000313" key="2">
    <source>
        <dbReference type="Proteomes" id="UP001501758"/>
    </source>
</evidence>
<comment type="caution">
    <text evidence="1">The sequence shown here is derived from an EMBL/GenBank/DDBJ whole genome shotgun (WGS) entry which is preliminary data.</text>
</comment>
<dbReference type="EMBL" id="BAAAGE010000002">
    <property type="protein sequence ID" value="GAA0722536.1"/>
    <property type="molecule type" value="Genomic_DNA"/>
</dbReference>
<gene>
    <name evidence="1" type="ORF">GCM10009430_25050</name>
</gene>
<evidence type="ECO:0000313" key="1">
    <source>
        <dbReference type="EMBL" id="GAA0722536.1"/>
    </source>
</evidence>
<evidence type="ECO:0008006" key="3">
    <source>
        <dbReference type="Google" id="ProtNLM"/>
    </source>
</evidence>
<sequence>MNTDIILDTIKNGLIDSIPNITKDQIVMGAHLKNDLGIDSLSSMFFLTFLEDNIQGFEVNADTIEAKHFNTLKSIFEYVLNEMKIPVSAI</sequence>
<organism evidence="1 2">
    <name type="scientific">Aquimarina litoralis</name>
    <dbReference type="NCBI Taxonomy" id="584605"/>
    <lineage>
        <taxon>Bacteria</taxon>
        <taxon>Pseudomonadati</taxon>
        <taxon>Bacteroidota</taxon>
        <taxon>Flavobacteriia</taxon>
        <taxon>Flavobacteriales</taxon>
        <taxon>Flavobacteriaceae</taxon>
        <taxon>Aquimarina</taxon>
    </lineage>
</organism>
<proteinExistence type="predicted"/>
<dbReference type="Proteomes" id="UP001501758">
    <property type="component" value="Unassembled WGS sequence"/>
</dbReference>
<dbReference type="SUPFAM" id="SSF47336">
    <property type="entry name" value="ACP-like"/>
    <property type="match status" value="1"/>
</dbReference>
<dbReference type="InterPro" id="IPR036736">
    <property type="entry name" value="ACP-like_sf"/>
</dbReference>
<dbReference type="Gene3D" id="1.10.1200.10">
    <property type="entry name" value="ACP-like"/>
    <property type="match status" value="1"/>
</dbReference>
<protein>
    <recommendedName>
        <fullName evidence="3">Carrier domain-containing protein</fullName>
    </recommendedName>
</protein>
<dbReference type="RefSeq" id="WP_343912647.1">
    <property type="nucleotide sequence ID" value="NZ_BAAAGE010000002.1"/>
</dbReference>